<dbReference type="GO" id="GO:0005737">
    <property type="term" value="C:cytoplasm"/>
    <property type="evidence" value="ECO:0007669"/>
    <property type="project" value="TreeGrafter"/>
</dbReference>
<evidence type="ECO:0000313" key="3">
    <source>
        <dbReference type="EMBL" id="PVH95488.1"/>
    </source>
</evidence>
<reference evidence="3 4" key="1">
    <citation type="journal article" date="2018" name="Sci. Rep.">
        <title>Comparative genomics provides insights into the lifestyle and reveals functional heterogeneity of dark septate endophytic fungi.</title>
        <authorList>
            <person name="Knapp D.G."/>
            <person name="Nemeth J.B."/>
            <person name="Barry K."/>
            <person name="Hainaut M."/>
            <person name="Henrissat B."/>
            <person name="Johnson J."/>
            <person name="Kuo A."/>
            <person name="Lim J.H.P."/>
            <person name="Lipzen A."/>
            <person name="Nolan M."/>
            <person name="Ohm R.A."/>
            <person name="Tamas L."/>
            <person name="Grigoriev I.V."/>
            <person name="Spatafora J.W."/>
            <person name="Nagy L.G."/>
            <person name="Kovacs G.M."/>
        </authorList>
    </citation>
    <scope>NUCLEOTIDE SEQUENCE [LARGE SCALE GENOMIC DNA]</scope>
    <source>
        <strain evidence="3 4">DSE2036</strain>
    </source>
</reference>
<dbReference type="SMART" id="SM00855">
    <property type="entry name" value="PGAM"/>
    <property type="match status" value="1"/>
</dbReference>
<gene>
    <name evidence="3" type="ORF">DM02DRAFT_600794</name>
</gene>
<dbReference type="Pfam" id="PF00300">
    <property type="entry name" value="His_Phos_1"/>
    <property type="match status" value="1"/>
</dbReference>
<dbReference type="PROSITE" id="PS00175">
    <property type="entry name" value="PG_MUTASE"/>
    <property type="match status" value="1"/>
</dbReference>
<dbReference type="AlphaFoldDB" id="A0A2V1DBL7"/>
<keyword evidence="4" id="KW-1185">Reference proteome</keyword>
<keyword evidence="2" id="KW-0413">Isomerase</keyword>
<evidence type="ECO:0000256" key="2">
    <source>
        <dbReference type="ARBA" id="ARBA00023235"/>
    </source>
</evidence>
<evidence type="ECO:0000313" key="4">
    <source>
        <dbReference type="Proteomes" id="UP000244855"/>
    </source>
</evidence>
<evidence type="ECO:0000256" key="1">
    <source>
        <dbReference type="ARBA" id="ARBA00023152"/>
    </source>
</evidence>
<dbReference type="CDD" id="cd07067">
    <property type="entry name" value="HP_PGM_like"/>
    <property type="match status" value="1"/>
</dbReference>
<dbReference type="InterPro" id="IPR013078">
    <property type="entry name" value="His_Pase_superF_clade-1"/>
</dbReference>
<dbReference type="SUPFAM" id="SSF53254">
    <property type="entry name" value="Phosphoglycerate mutase-like"/>
    <property type="match status" value="1"/>
</dbReference>
<keyword evidence="1" id="KW-0324">Glycolysis</keyword>
<name>A0A2V1DBL7_9PLEO</name>
<sequence length="224" mass="25749">MSSSAPPLIHVIRHGEALHNAQRGYPHRDPPLTEAGQNATKGIKLTASPDLVLISPMTRTIQTALNLFPELEKSDFSITAQIWPDLREANDAICNKGLSRTELKAKFPQFDFKECNEEWDYPEHTDEDATARAERVRVRLKGLLNSYKNIAVITHRGFISFLVKGRRFDVCERRTYRFATEKEEQDKGIRYGKHCETLKEQDFGPTVLVLHKKKEAWEIARDNF</sequence>
<organism evidence="3 4">
    <name type="scientific">Periconia macrospinosa</name>
    <dbReference type="NCBI Taxonomy" id="97972"/>
    <lineage>
        <taxon>Eukaryota</taxon>
        <taxon>Fungi</taxon>
        <taxon>Dikarya</taxon>
        <taxon>Ascomycota</taxon>
        <taxon>Pezizomycotina</taxon>
        <taxon>Dothideomycetes</taxon>
        <taxon>Pleosporomycetidae</taxon>
        <taxon>Pleosporales</taxon>
        <taxon>Massarineae</taxon>
        <taxon>Periconiaceae</taxon>
        <taxon>Periconia</taxon>
    </lineage>
</organism>
<dbReference type="GO" id="GO:0016791">
    <property type="term" value="F:phosphatase activity"/>
    <property type="evidence" value="ECO:0007669"/>
    <property type="project" value="TreeGrafter"/>
</dbReference>
<dbReference type="Proteomes" id="UP000244855">
    <property type="component" value="Unassembled WGS sequence"/>
</dbReference>
<dbReference type="InterPro" id="IPR001345">
    <property type="entry name" value="PG/BPGM_mutase_AS"/>
</dbReference>
<dbReference type="PANTHER" id="PTHR48100">
    <property type="entry name" value="BROAD-SPECIFICITY PHOSPHATASE YOR283W-RELATED"/>
    <property type="match status" value="1"/>
</dbReference>
<dbReference type="OrthoDB" id="496981at2759"/>
<proteinExistence type="predicted"/>
<dbReference type="Gene3D" id="3.40.50.1240">
    <property type="entry name" value="Phosphoglycerate mutase-like"/>
    <property type="match status" value="1"/>
</dbReference>
<dbReference type="EMBL" id="KZ805495">
    <property type="protein sequence ID" value="PVH95488.1"/>
    <property type="molecule type" value="Genomic_DNA"/>
</dbReference>
<dbReference type="InterPro" id="IPR029033">
    <property type="entry name" value="His_PPase_superfam"/>
</dbReference>
<dbReference type="InterPro" id="IPR050275">
    <property type="entry name" value="PGM_Phosphatase"/>
</dbReference>
<accession>A0A2V1DBL7</accession>
<dbReference type="PANTHER" id="PTHR48100:SF1">
    <property type="entry name" value="HISTIDINE PHOSPHATASE FAMILY PROTEIN-RELATED"/>
    <property type="match status" value="1"/>
</dbReference>
<protein>
    <submittedName>
        <fullName evidence="3">Phosphoglycerate mutase-like protein</fullName>
    </submittedName>
</protein>